<dbReference type="OrthoDB" id="3242001at2759"/>
<accession>A0A1M2W4E4</accession>
<feature type="compositionally biased region" description="Polar residues" evidence="1">
    <location>
        <begin position="184"/>
        <end position="200"/>
    </location>
</feature>
<comment type="caution">
    <text evidence="2">The sequence shown here is derived from an EMBL/GenBank/DDBJ whole genome shotgun (WGS) entry which is preliminary data.</text>
</comment>
<feature type="non-terminal residue" evidence="2">
    <location>
        <position position="1"/>
    </location>
</feature>
<feature type="region of interest" description="Disordered" evidence="1">
    <location>
        <begin position="85"/>
        <end position="104"/>
    </location>
</feature>
<proteinExistence type="predicted"/>
<dbReference type="OMA" id="HACRAVQ"/>
<organism evidence="2 3">
    <name type="scientific">Trametes pubescens</name>
    <name type="common">White-rot fungus</name>
    <dbReference type="NCBI Taxonomy" id="154538"/>
    <lineage>
        <taxon>Eukaryota</taxon>
        <taxon>Fungi</taxon>
        <taxon>Dikarya</taxon>
        <taxon>Basidiomycota</taxon>
        <taxon>Agaricomycotina</taxon>
        <taxon>Agaricomycetes</taxon>
        <taxon>Polyporales</taxon>
        <taxon>Polyporaceae</taxon>
        <taxon>Trametes</taxon>
    </lineage>
</organism>
<reference evidence="2 3" key="1">
    <citation type="submission" date="2016-10" db="EMBL/GenBank/DDBJ databases">
        <title>Genome sequence of the basidiomycete white-rot fungus Trametes pubescens.</title>
        <authorList>
            <person name="Makela M.R."/>
            <person name="Granchi Z."/>
            <person name="Peng M."/>
            <person name="De Vries R.P."/>
            <person name="Grigoriev I."/>
            <person name="Riley R."/>
            <person name="Hilden K."/>
        </authorList>
    </citation>
    <scope>NUCLEOTIDE SEQUENCE [LARGE SCALE GENOMIC DNA]</scope>
    <source>
        <strain evidence="2 3">FBCC735</strain>
    </source>
</reference>
<evidence type="ECO:0000256" key="1">
    <source>
        <dbReference type="SAM" id="MobiDB-lite"/>
    </source>
</evidence>
<dbReference type="Proteomes" id="UP000184267">
    <property type="component" value="Unassembled WGS sequence"/>
</dbReference>
<feature type="region of interest" description="Disordered" evidence="1">
    <location>
        <begin position="184"/>
        <end position="204"/>
    </location>
</feature>
<dbReference type="EMBL" id="MNAD01000252">
    <property type="protein sequence ID" value="OJT14721.1"/>
    <property type="molecule type" value="Genomic_DNA"/>
</dbReference>
<keyword evidence="3" id="KW-1185">Reference proteome</keyword>
<protein>
    <submittedName>
        <fullName evidence="2">Uncharacterized protein</fullName>
    </submittedName>
</protein>
<evidence type="ECO:0000313" key="3">
    <source>
        <dbReference type="Proteomes" id="UP000184267"/>
    </source>
</evidence>
<evidence type="ECO:0000313" key="2">
    <source>
        <dbReference type="EMBL" id="OJT14721.1"/>
    </source>
</evidence>
<sequence length="405" mass="45272">RGGFHWGSQPDQLTLDIYAADGHTRAPSVDSGYGTSPSLRSSLGPALWRLYEAWKAADDAAQRLPTELQALERYQSLLREAKERRGVARNTVQPKRRMSSMSLPSIRKRSMHSVVPITAYSAVSAMSTQVPLSEPSRTVEELEVQVDELQRSVAETRAVAERLDDCFDQLLLVLDGGRPISPESLRSPSIISNYSGSPQDSDPYRRARKTVAARDGMHLVTLSTTKALQHACRAVQAAHRLYQEAKENVDLLCGPNRSKLAVIFSDEESRNRTYLEAATRAQEAQACYDECLNSLRPHWDLLTRPELEAYENLHNTGLLQAATLYRLMYGGPNFAMGIKQEVQFMLQRQNDVFLQLTNFAAGVQNCPANCESVEREARASRDAARRQLIAVYAQADEDLEKTSMN</sequence>
<dbReference type="AlphaFoldDB" id="A0A1M2W4E4"/>
<gene>
    <name evidence="2" type="ORF">TRAPUB_8774</name>
</gene>
<name>A0A1M2W4E4_TRAPU</name>